<evidence type="ECO:0000313" key="7">
    <source>
        <dbReference type="Proteomes" id="UP000053477"/>
    </source>
</evidence>
<keyword evidence="3" id="KW-0472">Membrane</keyword>
<reference evidence="6 7" key="1">
    <citation type="submission" date="2015-04" db="EMBL/GenBank/DDBJ databases">
        <title>Complete genome sequence of Schizopora paradoxa KUC8140, a cosmopolitan wood degrader in East Asia.</title>
        <authorList>
            <consortium name="DOE Joint Genome Institute"/>
            <person name="Min B."/>
            <person name="Park H."/>
            <person name="Jang Y."/>
            <person name="Kim J.-J."/>
            <person name="Kim K.H."/>
            <person name="Pangilinan J."/>
            <person name="Lipzen A."/>
            <person name="Riley R."/>
            <person name="Grigoriev I.V."/>
            <person name="Spatafora J.W."/>
            <person name="Choi I.-G."/>
        </authorList>
    </citation>
    <scope>NUCLEOTIDE SEQUENCE [LARGE SCALE GENOMIC DNA]</scope>
    <source>
        <strain evidence="6 7">KUC8140</strain>
    </source>
</reference>
<dbReference type="EMBL" id="KQ085899">
    <property type="protein sequence ID" value="KLO17986.1"/>
    <property type="molecule type" value="Genomic_DNA"/>
</dbReference>
<organism evidence="6 7">
    <name type="scientific">Schizopora paradoxa</name>
    <dbReference type="NCBI Taxonomy" id="27342"/>
    <lineage>
        <taxon>Eukaryota</taxon>
        <taxon>Fungi</taxon>
        <taxon>Dikarya</taxon>
        <taxon>Basidiomycota</taxon>
        <taxon>Agaricomycotina</taxon>
        <taxon>Agaricomycetes</taxon>
        <taxon>Hymenochaetales</taxon>
        <taxon>Schizoporaceae</taxon>
        <taxon>Schizopora</taxon>
    </lineage>
</organism>
<feature type="transmembrane region" description="Helical" evidence="3">
    <location>
        <begin position="43"/>
        <end position="65"/>
    </location>
</feature>
<dbReference type="InterPro" id="IPR000073">
    <property type="entry name" value="AB_hydrolase_1"/>
</dbReference>
<sequence>MSAISRLNSKERLSENYDYDRRTWQDDEDVRFGNKKAKGLKRLFGLVIASIITAVFSVCIINESYNRAVKRISPVDKQEHSNSYRQGDIIWTPCGDNIECGRLEVPLDYFNASLGNASLALARYPATNKAERIGTLLSNPGGPGGSGVNYIYRAGKRLSDILDGKFDIVSWDPRGINGTLPRVECFASETEQDIAFANTHEEILPDSRNLSDPLDFAAFREGVKIADARNKVFAELCHERSGEALKHVGTASVVRDLVRIYDVLEGEGKPVNFWGFSYGTAVGSYLVNMFPDRVGKVIIDGNVNPDIWANTHAHTWPKIDFVDTEKDLNNFYTACAEAGPDRCALASTHSTPLTISDAIDGLLAKLYEHPLAVPKAARPGILTSGMVEAMIFTYLYRPRDWPTLAGHLASALAGNGTSIVEIFLDKIEMNTTVPVSTSAAIYAVTCVDNPDFSDFTEEEAFEDLLHEMVLSQQMTSRHFTLDIDLCHHWKARETERFTGPFNHTLSNEILVIGNTADPITPLENAIAVNKMLPHSSRLIIQDGSGHCSSAMTSLCTSKAIKEYFVEGKLPPNGLMCSTDEKLFPPKGEASSNGPGTGWLQSSPEAYSTEDLKLLEASRALGMELEHFASSFKRPRSLR</sequence>
<dbReference type="SUPFAM" id="SSF53474">
    <property type="entry name" value="alpha/beta-Hydrolases"/>
    <property type="match status" value="1"/>
</dbReference>
<dbReference type="PANTHER" id="PTHR43248:SF25">
    <property type="entry name" value="AB HYDROLASE-1 DOMAIN-CONTAINING PROTEIN-RELATED"/>
    <property type="match status" value="1"/>
</dbReference>
<evidence type="ECO:0000313" key="6">
    <source>
        <dbReference type="EMBL" id="KLO17986.1"/>
    </source>
</evidence>
<keyword evidence="3" id="KW-0812">Transmembrane</keyword>
<dbReference type="GO" id="GO:0016787">
    <property type="term" value="F:hydrolase activity"/>
    <property type="evidence" value="ECO:0007669"/>
    <property type="project" value="UniProtKB-KW"/>
</dbReference>
<dbReference type="PANTHER" id="PTHR43248">
    <property type="entry name" value="2-SUCCINYL-6-HYDROXY-2,4-CYCLOHEXADIENE-1-CARBOXYLATE SYNTHASE"/>
    <property type="match status" value="1"/>
</dbReference>
<dbReference type="Pfam" id="PF00561">
    <property type="entry name" value="Abhydrolase_1"/>
    <property type="match status" value="1"/>
</dbReference>
<feature type="domain" description="AB hydrolase-1" evidence="4">
    <location>
        <begin position="136"/>
        <end position="320"/>
    </location>
</feature>
<dbReference type="InterPro" id="IPR051601">
    <property type="entry name" value="Serine_prot/Carboxylest_S33"/>
</dbReference>
<protein>
    <submittedName>
        <fullName evidence="6">Alpha/beta-hydrolase</fullName>
    </submittedName>
</protein>
<feature type="domain" description="Peptidase S33 tripeptidyl aminopeptidase-like C-terminal" evidence="5">
    <location>
        <begin position="482"/>
        <end position="576"/>
    </location>
</feature>
<evidence type="ECO:0000256" key="3">
    <source>
        <dbReference type="SAM" id="Phobius"/>
    </source>
</evidence>
<comment type="similarity">
    <text evidence="1">Belongs to the peptidase S33 family.</text>
</comment>
<keyword evidence="2 6" id="KW-0378">Hydrolase</keyword>
<accession>A0A0H2SLN9</accession>
<dbReference type="Pfam" id="PF08386">
    <property type="entry name" value="Abhydrolase_4"/>
    <property type="match status" value="1"/>
</dbReference>
<dbReference type="InterPro" id="IPR013595">
    <property type="entry name" value="Pept_S33_TAP-like_C"/>
</dbReference>
<dbReference type="OrthoDB" id="425534at2759"/>
<evidence type="ECO:0000256" key="2">
    <source>
        <dbReference type="ARBA" id="ARBA00022801"/>
    </source>
</evidence>
<dbReference type="AlphaFoldDB" id="A0A0H2SLN9"/>
<dbReference type="Proteomes" id="UP000053477">
    <property type="component" value="Unassembled WGS sequence"/>
</dbReference>
<name>A0A0H2SLN9_9AGAM</name>
<dbReference type="InterPro" id="IPR029058">
    <property type="entry name" value="AB_hydrolase_fold"/>
</dbReference>
<dbReference type="STRING" id="27342.A0A0H2SLN9"/>
<evidence type="ECO:0000259" key="5">
    <source>
        <dbReference type="Pfam" id="PF08386"/>
    </source>
</evidence>
<keyword evidence="7" id="KW-1185">Reference proteome</keyword>
<gene>
    <name evidence="6" type="ORF">SCHPADRAFT_141856</name>
</gene>
<dbReference type="InParanoid" id="A0A0H2SLN9"/>
<dbReference type="Gene3D" id="3.40.50.1820">
    <property type="entry name" value="alpha/beta hydrolase"/>
    <property type="match status" value="1"/>
</dbReference>
<evidence type="ECO:0000256" key="1">
    <source>
        <dbReference type="ARBA" id="ARBA00010088"/>
    </source>
</evidence>
<evidence type="ECO:0000259" key="4">
    <source>
        <dbReference type="Pfam" id="PF00561"/>
    </source>
</evidence>
<proteinExistence type="inferred from homology"/>
<keyword evidence="3" id="KW-1133">Transmembrane helix</keyword>